<dbReference type="VEuPathDB" id="AmoebaDB:ACA1_072010"/>
<gene>
    <name evidence="1" type="ORF">ACA1_072010</name>
</gene>
<accession>L8HDK7</accession>
<dbReference type="Proteomes" id="UP000011083">
    <property type="component" value="Unassembled WGS sequence"/>
</dbReference>
<dbReference type="RefSeq" id="XP_004353107.1">
    <property type="nucleotide sequence ID" value="XM_004353055.1"/>
</dbReference>
<proteinExistence type="predicted"/>
<evidence type="ECO:0000313" key="1">
    <source>
        <dbReference type="EMBL" id="ELR23579.1"/>
    </source>
</evidence>
<organism evidence="1 2">
    <name type="scientific">Acanthamoeba castellanii (strain ATCC 30010 / Neff)</name>
    <dbReference type="NCBI Taxonomy" id="1257118"/>
    <lineage>
        <taxon>Eukaryota</taxon>
        <taxon>Amoebozoa</taxon>
        <taxon>Discosea</taxon>
        <taxon>Longamoebia</taxon>
        <taxon>Centramoebida</taxon>
        <taxon>Acanthamoebidae</taxon>
        <taxon>Acanthamoeba</taxon>
    </lineage>
</organism>
<protein>
    <submittedName>
        <fullName evidence="1">Uncharacterized protein</fullName>
    </submittedName>
</protein>
<evidence type="ECO:0000313" key="2">
    <source>
        <dbReference type="Proteomes" id="UP000011083"/>
    </source>
</evidence>
<dbReference type="GeneID" id="14924560"/>
<name>L8HDK7_ACACF</name>
<keyword evidence="2" id="KW-1185">Reference proteome</keyword>
<dbReference type="AlphaFoldDB" id="L8HDK7"/>
<dbReference type="EMBL" id="KB007857">
    <property type="protein sequence ID" value="ELR23579.1"/>
    <property type="molecule type" value="Genomic_DNA"/>
</dbReference>
<sequence>MGTAYADDIIQKLQEFQRSAHVLLDNVSSGLYTDYSADDFTKERDALEATLADLEQQLKAGLLYALEDSPAPDTPVPNLQESLLKIDTEIKEAHNVHQKLIKNTKTAASRFHAGE</sequence>
<dbReference type="KEGG" id="acan:ACA1_072010"/>
<reference evidence="1 2" key="1">
    <citation type="journal article" date="2013" name="Genome Biol.">
        <title>Genome of Acanthamoeba castellanii highlights extensive lateral gene transfer and early evolution of tyrosine kinase signaling.</title>
        <authorList>
            <person name="Clarke M."/>
            <person name="Lohan A.J."/>
            <person name="Liu B."/>
            <person name="Lagkouvardos I."/>
            <person name="Roy S."/>
            <person name="Zafar N."/>
            <person name="Bertelli C."/>
            <person name="Schilde C."/>
            <person name="Kianianmomeni A."/>
            <person name="Burglin T.R."/>
            <person name="Frech C."/>
            <person name="Turcotte B."/>
            <person name="Kopec K.O."/>
            <person name="Synnott J.M."/>
            <person name="Choo C."/>
            <person name="Paponov I."/>
            <person name="Finkler A."/>
            <person name="Soon Heng Tan C."/>
            <person name="Hutchins A.P."/>
            <person name="Weinmeier T."/>
            <person name="Rattei T."/>
            <person name="Chu J.S."/>
            <person name="Gimenez G."/>
            <person name="Irimia M."/>
            <person name="Rigden D.J."/>
            <person name="Fitzpatrick D.A."/>
            <person name="Lorenzo-Morales J."/>
            <person name="Bateman A."/>
            <person name="Chiu C.H."/>
            <person name="Tang P."/>
            <person name="Hegemann P."/>
            <person name="Fromm H."/>
            <person name="Raoult D."/>
            <person name="Greub G."/>
            <person name="Miranda-Saavedra D."/>
            <person name="Chen N."/>
            <person name="Nash P."/>
            <person name="Ginger M.L."/>
            <person name="Horn M."/>
            <person name="Schaap P."/>
            <person name="Caler L."/>
            <person name="Loftus B."/>
        </authorList>
    </citation>
    <scope>NUCLEOTIDE SEQUENCE [LARGE SCALE GENOMIC DNA]</scope>
    <source>
        <strain evidence="1 2">Neff</strain>
    </source>
</reference>